<dbReference type="PANTHER" id="PTHR33747:SF1">
    <property type="entry name" value="ADENYLATE CYCLASE-ASSOCIATED CAP C-TERMINAL DOMAIN-CONTAINING PROTEIN"/>
    <property type="match status" value="1"/>
</dbReference>
<proteinExistence type="predicted"/>
<dbReference type="Gene3D" id="3.10.450.50">
    <property type="match status" value="1"/>
</dbReference>
<evidence type="ECO:0000313" key="1">
    <source>
        <dbReference type="EMBL" id="VYU38292.1"/>
    </source>
</evidence>
<organism evidence="1">
    <name type="scientific">Intestinibacter bartlettii</name>
    <dbReference type="NCBI Taxonomy" id="261299"/>
    <lineage>
        <taxon>Bacteria</taxon>
        <taxon>Bacillati</taxon>
        <taxon>Bacillota</taxon>
        <taxon>Clostridia</taxon>
        <taxon>Peptostreptococcales</taxon>
        <taxon>Peptostreptococcaceae</taxon>
        <taxon>Intestinibacter</taxon>
    </lineage>
</organism>
<dbReference type="RefSeq" id="WP_024037306.1">
    <property type="nucleotide sequence ID" value="NZ_CACRUE010000034.1"/>
</dbReference>
<dbReference type="EMBL" id="CACRUE010000034">
    <property type="protein sequence ID" value="VYU38292.1"/>
    <property type="molecule type" value="Genomic_DNA"/>
</dbReference>
<dbReference type="NCBIfam" id="NF004088">
    <property type="entry name" value="PRK05590.1"/>
    <property type="match status" value="1"/>
</dbReference>
<protein>
    <recommendedName>
        <fullName evidence="2">Preprotein translocase subunit SecA</fullName>
    </recommendedName>
</protein>
<accession>A0A6N3EC18</accession>
<dbReference type="AlphaFoldDB" id="A0A6N3EC18"/>
<name>A0A6N3EC18_9FIRM</name>
<gene>
    <name evidence="1" type="ORF">IBLFYP30_00227</name>
</gene>
<reference evidence="1" key="1">
    <citation type="submission" date="2019-11" db="EMBL/GenBank/DDBJ databases">
        <authorList>
            <person name="Feng L."/>
        </authorList>
    </citation>
    <scope>NUCLEOTIDE SEQUENCE</scope>
    <source>
        <strain evidence="1">IbartlettiiLFYP30</strain>
    </source>
</reference>
<dbReference type="Pfam" id="PF02810">
    <property type="entry name" value="SEC-C"/>
    <property type="match status" value="1"/>
</dbReference>
<sequence length="165" mass="18901">MSLYAEWRNLCDNHANNDEEIKFWENYLKSEAGIYNEILNNKTDVVEGTVAELAAKYNVSNELFMGFLDGISESVKEELDLEAIEADTNVSIKIDWEKLYYNMLGAEAHWLYELQGWDGILSPETRKAITKDFNRSRIVVKEDKVGRNDPCPCGSGKKYKKCCGK</sequence>
<dbReference type="SUPFAM" id="SSF103642">
    <property type="entry name" value="Sec-C motif"/>
    <property type="match status" value="1"/>
</dbReference>
<dbReference type="PANTHER" id="PTHR33747">
    <property type="entry name" value="UPF0225 PROTEIN SCO1677"/>
    <property type="match status" value="1"/>
</dbReference>
<evidence type="ECO:0008006" key="2">
    <source>
        <dbReference type="Google" id="ProtNLM"/>
    </source>
</evidence>
<dbReference type="InterPro" id="IPR004027">
    <property type="entry name" value="SEC_C_motif"/>
</dbReference>